<evidence type="ECO:0000313" key="1">
    <source>
        <dbReference type="EMBL" id="KAK1764263.1"/>
    </source>
</evidence>
<reference evidence="1" key="1">
    <citation type="submission" date="2023-06" db="EMBL/GenBank/DDBJ databases">
        <title>Genome-scale phylogeny and comparative genomics of the fungal order Sordariales.</title>
        <authorList>
            <consortium name="Lawrence Berkeley National Laboratory"/>
            <person name="Hensen N."/>
            <person name="Bonometti L."/>
            <person name="Westerberg I."/>
            <person name="Brannstrom I.O."/>
            <person name="Guillou S."/>
            <person name="Cros-Aarteil S."/>
            <person name="Calhoun S."/>
            <person name="Haridas S."/>
            <person name="Kuo A."/>
            <person name="Mondo S."/>
            <person name="Pangilinan J."/>
            <person name="Riley R."/>
            <person name="Labutti K."/>
            <person name="Andreopoulos B."/>
            <person name="Lipzen A."/>
            <person name="Chen C."/>
            <person name="Yanf M."/>
            <person name="Daum C."/>
            <person name="Ng V."/>
            <person name="Clum A."/>
            <person name="Steindorff A."/>
            <person name="Ohm R."/>
            <person name="Martin F."/>
            <person name="Silar P."/>
            <person name="Natvig D."/>
            <person name="Lalanne C."/>
            <person name="Gautier V."/>
            <person name="Ament-Velasquez S.L."/>
            <person name="Kruys A."/>
            <person name="Hutchinson M.I."/>
            <person name="Powell A.J."/>
            <person name="Barry K."/>
            <person name="Miller A.N."/>
            <person name="Grigoriev I.V."/>
            <person name="Debuchy R."/>
            <person name="Gladieux P."/>
            <person name="Thoren M.H."/>
            <person name="Johannesson H."/>
        </authorList>
    </citation>
    <scope>NUCLEOTIDE SEQUENCE</scope>
    <source>
        <strain evidence="1">8032-3</strain>
    </source>
</reference>
<name>A0AAJ0FID4_9PEZI</name>
<proteinExistence type="predicted"/>
<dbReference type="PANTHER" id="PTHR40135:SF1">
    <property type="entry name" value="MITOCHONDRIAL PHOSPHATE CARRIER PROTEIN"/>
    <property type="match status" value="1"/>
</dbReference>
<keyword evidence="2" id="KW-1185">Reference proteome</keyword>
<organism evidence="1 2">
    <name type="scientific">Phialemonium atrogriseum</name>
    <dbReference type="NCBI Taxonomy" id="1093897"/>
    <lineage>
        <taxon>Eukaryota</taxon>
        <taxon>Fungi</taxon>
        <taxon>Dikarya</taxon>
        <taxon>Ascomycota</taxon>
        <taxon>Pezizomycotina</taxon>
        <taxon>Sordariomycetes</taxon>
        <taxon>Sordariomycetidae</taxon>
        <taxon>Cephalothecales</taxon>
        <taxon>Cephalothecaceae</taxon>
        <taxon>Phialemonium</taxon>
    </lineage>
</organism>
<dbReference type="GeneID" id="85311948"/>
<sequence>MKFTRLVSVTNFVVASSALGFQVFVLYPWHTQLDHGFEELKKEHLKVLESVRGKISNEEQQGLKDRIEKLGQNRWRWF</sequence>
<protein>
    <recommendedName>
        <fullName evidence="3">Mitochondrial phosphate carrier protein</fullName>
    </recommendedName>
</protein>
<dbReference type="Proteomes" id="UP001244011">
    <property type="component" value="Unassembled WGS sequence"/>
</dbReference>
<evidence type="ECO:0000313" key="2">
    <source>
        <dbReference type="Proteomes" id="UP001244011"/>
    </source>
</evidence>
<accession>A0AAJ0FID4</accession>
<gene>
    <name evidence="1" type="ORF">QBC33DRAFT_547630</name>
</gene>
<dbReference type="AlphaFoldDB" id="A0AAJ0FID4"/>
<dbReference type="PANTHER" id="PTHR40135">
    <property type="entry name" value="MITOCHONDRIAL PHOSPHATE CARRIER PROTEIN"/>
    <property type="match status" value="1"/>
</dbReference>
<evidence type="ECO:0008006" key="3">
    <source>
        <dbReference type="Google" id="ProtNLM"/>
    </source>
</evidence>
<dbReference type="RefSeq" id="XP_060280476.1">
    <property type="nucleotide sequence ID" value="XM_060428761.1"/>
</dbReference>
<comment type="caution">
    <text evidence="1">The sequence shown here is derived from an EMBL/GenBank/DDBJ whole genome shotgun (WGS) entry which is preliminary data.</text>
</comment>
<dbReference type="EMBL" id="MU839021">
    <property type="protein sequence ID" value="KAK1764263.1"/>
    <property type="molecule type" value="Genomic_DNA"/>
</dbReference>